<keyword evidence="5 6" id="KW-0472">Membrane</keyword>
<comment type="caution">
    <text evidence="7">The sequence shown here is derived from an EMBL/GenBank/DDBJ whole genome shotgun (WGS) entry which is preliminary data.</text>
</comment>
<feature type="transmembrane region" description="Helical" evidence="6">
    <location>
        <begin position="14"/>
        <end position="34"/>
    </location>
</feature>
<evidence type="ECO:0000256" key="1">
    <source>
        <dbReference type="ARBA" id="ARBA00004651"/>
    </source>
</evidence>
<dbReference type="GO" id="GO:0005886">
    <property type="term" value="C:plasma membrane"/>
    <property type="evidence" value="ECO:0007669"/>
    <property type="project" value="UniProtKB-SubCell"/>
</dbReference>
<evidence type="ECO:0000256" key="6">
    <source>
        <dbReference type="SAM" id="Phobius"/>
    </source>
</evidence>
<evidence type="ECO:0000256" key="3">
    <source>
        <dbReference type="ARBA" id="ARBA00022692"/>
    </source>
</evidence>
<evidence type="ECO:0000313" key="8">
    <source>
        <dbReference type="Proteomes" id="UP000633365"/>
    </source>
</evidence>
<evidence type="ECO:0000256" key="5">
    <source>
        <dbReference type="ARBA" id="ARBA00023136"/>
    </source>
</evidence>
<reference evidence="7" key="1">
    <citation type="submission" date="2021-01" db="EMBL/GenBank/DDBJ databases">
        <title>Genome public.</title>
        <authorList>
            <person name="Liu C."/>
            <person name="Sun Q."/>
        </authorList>
    </citation>
    <scope>NUCLEOTIDE SEQUENCE</scope>
    <source>
        <strain evidence="7">M6</strain>
    </source>
</reference>
<dbReference type="Proteomes" id="UP000633365">
    <property type="component" value="Unassembled WGS sequence"/>
</dbReference>
<dbReference type="EMBL" id="JAEQMG010000196">
    <property type="protein sequence ID" value="MBK6090296.1"/>
    <property type="molecule type" value="Genomic_DNA"/>
</dbReference>
<feature type="transmembrane region" description="Helical" evidence="6">
    <location>
        <begin position="86"/>
        <end position="105"/>
    </location>
</feature>
<evidence type="ECO:0000256" key="2">
    <source>
        <dbReference type="ARBA" id="ARBA00022475"/>
    </source>
</evidence>
<keyword evidence="3 6" id="KW-0812">Transmembrane</keyword>
<evidence type="ECO:0000313" key="7">
    <source>
        <dbReference type="EMBL" id="MBK6090296.1"/>
    </source>
</evidence>
<name>A0A934WUS1_9FIRM</name>
<protein>
    <submittedName>
        <fullName evidence="7">YitT family protein</fullName>
    </submittedName>
</protein>
<dbReference type="Pfam" id="PF02588">
    <property type="entry name" value="YitT_membrane"/>
    <property type="match status" value="1"/>
</dbReference>
<dbReference type="InterPro" id="IPR051461">
    <property type="entry name" value="UPF0750_membrane"/>
</dbReference>
<dbReference type="RefSeq" id="WP_201428952.1">
    <property type="nucleotide sequence ID" value="NZ_JAEQMG010000196.1"/>
</dbReference>
<accession>A0A934WUS1</accession>
<comment type="subcellular location">
    <subcellularLocation>
        <location evidence="1">Cell membrane</location>
        <topology evidence="1">Multi-pass membrane protein</topology>
    </subcellularLocation>
</comment>
<sequence>MINIFYRIVGSKRVALILDCIGIAFGAVIAAFAIEEFLVPCTILDGGVVGIGIMINSLAHIPLGILTIVFNIPFLAVGSRQLGKLFIVKSAFGMTVFSTFLQIFAPLRNVTNVLGVVRLDEARKHKTKAKEILADIPDDTDKETLKSLKQTANAEKQEYSQLKKLRWSLLTNGDKLSGSKTEHLQSILMSTE</sequence>
<organism evidence="7 8">
    <name type="scientific">Ruminococcus difficilis</name>
    <dbReference type="NCBI Taxonomy" id="2763069"/>
    <lineage>
        <taxon>Bacteria</taxon>
        <taxon>Bacillati</taxon>
        <taxon>Bacillota</taxon>
        <taxon>Clostridia</taxon>
        <taxon>Eubacteriales</taxon>
        <taxon>Oscillospiraceae</taxon>
        <taxon>Ruminococcus</taxon>
    </lineage>
</organism>
<keyword evidence="4 6" id="KW-1133">Transmembrane helix</keyword>
<proteinExistence type="predicted"/>
<keyword evidence="2" id="KW-1003">Cell membrane</keyword>
<dbReference type="AlphaFoldDB" id="A0A934WUS1"/>
<dbReference type="InterPro" id="IPR003740">
    <property type="entry name" value="YitT"/>
</dbReference>
<gene>
    <name evidence="7" type="ORF">JKK62_16910</name>
</gene>
<dbReference type="PANTHER" id="PTHR33545:SF3">
    <property type="entry name" value="UPF0750 MEMBRANE PROTEIN YQFU"/>
    <property type="match status" value="1"/>
</dbReference>
<dbReference type="PANTHER" id="PTHR33545">
    <property type="entry name" value="UPF0750 MEMBRANE PROTEIN YITT-RELATED"/>
    <property type="match status" value="1"/>
</dbReference>
<keyword evidence="8" id="KW-1185">Reference proteome</keyword>
<evidence type="ECO:0000256" key="4">
    <source>
        <dbReference type="ARBA" id="ARBA00022989"/>
    </source>
</evidence>
<feature type="transmembrane region" description="Helical" evidence="6">
    <location>
        <begin position="46"/>
        <end position="74"/>
    </location>
</feature>